<feature type="region of interest" description="Disordered" evidence="4">
    <location>
        <begin position="418"/>
        <end position="438"/>
    </location>
</feature>
<dbReference type="Pfam" id="PF00874">
    <property type="entry name" value="PRD"/>
    <property type="match status" value="2"/>
</dbReference>
<dbReference type="InterPro" id="IPR004701">
    <property type="entry name" value="PTS_EIIA_man-typ"/>
</dbReference>
<dbReference type="GO" id="GO:0016020">
    <property type="term" value="C:membrane"/>
    <property type="evidence" value="ECO:0007669"/>
    <property type="project" value="InterPro"/>
</dbReference>
<dbReference type="InterPro" id="IPR036634">
    <property type="entry name" value="PRD_sf"/>
</dbReference>
<dbReference type="EMBL" id="FLUN01000001">
    <property type="protein sequence ID" value="SBW09349.1"/>
    <property type="molecule type" value="Genomic_DNA"/>
</dbReference>
<dbReference type="Pfam" id="PF00158">
    <property type="entry name" value="Sigma54_activat"/>
    <property type="match status" value="1"/>
</dbReference>
<dbReference type="PANTHER" id="PTHR32071:SF38">
    <property type="entry name" value="PSP OPERON TRANSCRIPTIONAL ACTIVATOR"/>
    <property type="match status" value="1"/>
</dbReference>
<keyword evidence="3" id="KW-0067">ATP-binding</keyword>
<keyword evidence="2" id="KW-0547">Nucleotide-binding</keyword>
<evidence type="ECO:0000256" key="1">
    <source>
        <dbReference type="ARBA" id="ARBA00022679"/>
    </source>
</evidence>
<feature type="domain" description="Sigma-54 factor interaction" evidence="5">
    <location>
        <begin position="122"/>
        <end position="356"/>
    </location>
</feature>
<dbReference type="InterPro" id="IPR011608">
    <property type="entry name" value="PRD"/>
</dbReference>
<dbReference type="CDD" id="cd00009">
    <property type="entry name" value="AAA"/>
    <property type="match status" value="1"/>
</dbReference>
<dbReference type="PROSITE" id="PS51096">
    <property type="entry name" value="PTS_EIIA_TYPE_4"/>
    <property type="match status" value="1"/>
</dbReference>
<feature type="domain" description="PRD" evidence="7">
    <location>
        <begin position="467"/>
        <end position="572"/>
    </location>
</feature>
<dbReference type="SUPFAM" id="SSF53062">
    <property type="entry name" value="PTS system fructose IIA component-like"/>
    <property type="match status" value="1"/>
</dbReference>
<feature type="domain" description="PRD" evidence="7">
    <location>
        <begin position="723"/>
        <end position="823"/>
    </location>
</feature>
<sequence length="823" mass="87655">MSTQSKLSRQDRVLEELRRATAASLPAGVDALSGVDAAEAACTLALDRANVSKELNALCRAGQLIKLQGKPTRFLHRTVLAGAFPGCFLPSTVPLGTSLSQYLVQTAAPMARENELSGLERAIGANGSLRAAVEQAKAAVSYPPRGLHTLITGSAGVGKIRFARLMYEYAVQFGKLAGDAPFLSFNCQDYAGAPQLLMAQLFGHGKGAVPGVEKSRRGLIEQAAGGILYLDGVQKLPPKVQELLATLIEKNTFSRMGEASVTRSGDLMLIAASTAPTGAAEIAQFTRSMPVLIPLPDLGDRGPLELLEHLVLFFSREAKATGVPFRIHKDILACLVSAPCPGQIGELKSRVKIICSLAYLEYAGSTAPSGLMEIGYRHLPGAVTSHLTGAAGSPEVNALFSRFRQDFLLFTPGESPTLPLSPAEEEEKPPDAGELPGGGWNAEKMDSYIERCIGRLHTGDTTAGLKNVPPALYECVQRLFLNHPAYQAVGQNPGLLHGFLLHLKGAVERCSGGLPPASSPRGDLRYTNPQEYAAAVELREALVQAMGITLPEGELDFIAMYLYLALKWAGASRVGLLCVLHGEGVAQGMAAYVNSSYGARLVRAIPYENATALDLLLEQVSQAAHEEDQGAGVLLMTDLEPLTELHRHVAASGIRAETVSSISLPLMLDLTGKALRGGFSLPALAEAGRRAVPAAEGTIDGALGSSFLTRIIDEILSTSLTFLNPRKAAETLLLVLSSTLTELDLSYSDEIAVKFIFHCAHMLERVIRGEALKYPGLRGFVNAHGALMFLLERQLAYAGEVFGVTIPACELAYVAEIFLPFAS</sequence>
<dbReference type="Gene3D" id="3.40.50.510">
    <property type="entry name" value="Phosphotransferase system, mannose-type IIA component"/>
    <property type="match status" value="1"/>
</dbReference>
<dbReference type="GO" id="GO:0005524">
    <property type="term" value="F:ATP binding"/>
    <property type="evidence" value="ECO:0007669"/>
    <property type="project" value="UniProtKB-KW"/>
</dbReference>
<evidence type="ECO:0000313" key="8">
    <source>
        <dbReference type="EMBL" id="SBW09349.1"/>
    </source>
</evidence>
<dbReference type="InterPro" id="IPR027417">
    <property type="entry name" value="P-loop_NTPase"/>
</dbReference>
<evidence type="ECO:0000259" key="5">
    <source>
        <dbReference type="PROSITE" id="PS50045"/>
    </source>
</evidence>
<evidence type="ECO:0000259" key="6">
    <source>
        <dbReference type="PROSITE" id="PS51096"/>
    </source>
</evidence>
<gene>
    <name evidence="8" type="ORF">KL86CLO1_12635</name>
</gene>
<protein>
    <submittedName>
        <fullName evidence="8">Putative PTS system transcriptional activator</fullName>
    </submittedName>
</protein>
<evidence type="ECO:0000256" key="4">
    <source>
        <dbReference type="SAM" id="MobiDB-lite"/>
    </source>
</evidence>
<dbReference type="AlphaFoldDB" id="A0A212KCA4"/>
<organism evidence="8">
    <name type="scientific">uncultured Eubacteriales bacterium</name>
    <dbReference type="NCBI Taxonomy" id="172733"/>
    <lineage>
        <taxon>Bacteria</taxon>
        <taxon>Bacillati</taxon>
        <taxon>Bacillota</taxon>
        <taxon>Clostridia</taxon>
        <taxon>Eubacteriales</taxon>
        <taxon>environmental samples</taxon>
    </lineage>
</organism>
<evidence type="ECO:0000256" key="3">
    <source>
        <dbReference type="ARBA" id="ARBA00022840"/>
    </source>
</evidence>
<dbReference type="Gene3D" id="1.10.1790.10">
    <property type="entry name" value="PRD domain"/>
    <property type="match status" value="1"/>
</dbReference>
<keyword evidence="1" id="KW-0808">Transferase</keyword>
<evidence type="ECO:0000259" key="7">
    <source>
        <dbReference type="PROSITE" id="PS51372"/>
    </source>
</evidence>
<dbReference type="InterPro" id="IPR036662">
    <property type="entry name" value="PTS_EIIA_man-typ_sf"/>
</dbReference>
<evidence type="ECO:0000256" key="2">
    <source>
        <dbReference type="ARBA" id="ARBA00022741"/>
    </source>
</evidence>
<dbReference type="SUPFAM" id="SSF52540">
    <property type="entry name" value="P-loop containing nucleoside triphosphate hydrolases"/>
    <property type="match status" value="1"/>
</dbReference>
<accession>A0A212KCA4</accession>
<name>A0A212KCA4_9FIRM</name>
<dbReference type="Gene3D" id="3.40.50.300">
    <property type="entry name" value="P-loop containing nucleotide triphosphate hydrolases"/>
    <property type="match status" value="1"/>
</dbReference>
<feature type="domain" description="PTS EIIA type-4" evidence="6">
    <location>
        <begin position="573"/>
        <end position="699"/>
    </location>
</feature>
<proteinExistence type="predicted"/>
<dbReference type="GO" id="GO:0016740">
    <property type="term" value="F:transferase activity"/>
    <property type="evidence" value="ECO:0007669"/>
    <property type="project" value="UniProtKB-KW"/>
</dbReference>
<reference evidence="8" key="1">
    <citation type="submission" date="2016-04" db="EMBL/GenBank/DDBJ databases">
        <authorList>
            <person name="Evans L.H."/>
            <person name="Alamgir A."/>
            <person name="Owens N."/>
            <person name="Weber N.D."/>
            <person name="Virtaneva K."/>
            <person name="Barbian K."/>
            <person name="Babar A."/>
            <person name="Rosenke K."/>
        </authorList>
    </citation>
    <scope>NUCLEOTIDE SEQUENCE</scope>
    <source>
        <strain evidence="8">86</strain>
    </source>
</reference>
<dbReference type="SUPFAM" id="SSF63520">
    <property type="entry name" value="PTS-regulatory domain, PRD"/>
    <property type="match status" value="2"/>
</dbReference>
<dbReference type="PROSITE" id="PS51372">
    <property type="entry name" value="PRD_2"/>
    <property type="match status" value="2"/>
</dbReference>
<dbReference type="InterPro" id="IPR002078">
    <property type="entry name" value="Sigma_54_int"/>
</dbReference>
<dbReference type="PANTHER" id="PTHR32071">
    <property type="entry name" value="TRANSCRIPTIONAL REGULATORY PROTEIN"/>
    <property type="match status" value="1"/>
</dbReference>
<dbReference type="GO" id="GO:0006355">
    <property type="term" value="P:regulation of DNA-templated transcription"/>
    <property type="evidence" value="ECO:0007669"/>
    <property type="project" value="InterPro"/>
</dbReference>
<dbReference type="PROSITE" id="PS50045">
    <property type="entry name" value="SIGMA54_INTERACT_4"/>
    <property type="match status" value="1"/>
</dbReference>
<dbReference type="GO" id="GO:0009401">
    <property type="term" value="P:phosphoenolpyruvate-dependent sugar phosphotransferase system"/>
    <property type="evidence" value="ECO:0007669"/>
    <property type="project" value="InterPro"/>
</dbReference>